<proteinExistence type="predicted"/>
<evidence type="ECO:0008006" key="5">
    <source>
        <dbReference type="Google" id="ProtNLM"/>
    </source>
</evidence>
<dbReference type="InterPro" id="IPR006528">
    <property type="entry name" value="Phage_head_morphogenesis_dom"/>
</dbReference>
<dbReference type="Pfam" id="PF04233">
    <property type="entry name" value="Phage_Mu_F"/>
    <property type="match status" value="1"/>
</dbReference>
<dbReference type="KEGG" id="mrub:DEO27_026810"/>
<feature type="domain" description="Phage-Barnase-EndoU-ColicinE5/D-RelE like nuclease 2" evidence="2">
    <location>
        <begin position="289"/>
        <end position="390"/>
    </location>
</feature>
<dbReference type="InterPro" id="IPR041110">
    <property type="entry name" value="PBECR2"/>
</dbReference>
<organism evidence="3 4">
    <name type="scientific">Mucilaginibacter rubeus</name>
    <dbReference type="NCBI Taxonomy" id="2027860"/>
    <lineage>
        <taxon>Bacteria</taxon>
        <taxon>Pseudomonadati</taxon>
        <taxon>Bacteroidota</taxon>
        <taxon>Sphingobacteriia</taxon>
        <taxon>Sphingobacteriales</taxon>
        <taxon>Sphingobacteriaceae</taxon>
        <taxon>Mucilaginibacter</taxon>
    </lineage>
</organism>
<evidence type="ECO:0000259" key="2">
    <source>
        <dbReference type="Pfam" id="PF18810"/>
    </source>
</evidence>
<dbReference type="EMBL" id="CP043450">
    <property type="protein sequence ID" value="QEM13468.1"/>
    <property type="molecule type" value="Genomic_DNA"/>
</dbReference>
<dbReference type="RefSeq" id="WP_112574839.1">
    <property type="nucleotide sequence ID" value="NZ_CP043450.1"/>
</dbReference>
<dbReference type="AlphaFoldDB" id="A0A5C1I7E5"/>
<dbReference type="Pfam" id="PF18810">
    <property type="entry name" value="PBECR2"/>
    <property type="match status" value="1"/>
</dbReference>
<gene>
    <name evidence="3" type="ORF">DEO27_026810</name>
</gene>
<feature type="domain" description="Phage head morphogenesis" evidence="1">
    <location>
        <begin position="102"/>
        <end position="179"/>
    </location>
</feature>
<evidence type="ECO:0000313" key="4">
    <source>
        <dbReference type="Proteomes" id="UP000251402"/>
    </source>
</evidence>
<keyword evidence="4" id="KW-1185">Reference proteome</keyword>
<dbReference type="Proteomes" id="UP000251402">
    <property type="component" value="Chromosome"/>
</dbReference>
<accession>A0A5C1I7E5</accession>
<reference evidence="3" key="1">
    <citation type="submission" date="2019-08" db="EMBL/GenBank/DDBJ databases">
        <title>Comparative genome analysis confer to the adaptation heavy metal polluted environment.</title>
        <authorList>
            <person name="Li Y."/>
        </authorList>
    </citation>
    <scope>NUCLEOTIDE SEQUENCE [LARGE SCALE GENOMIC DNA]</scope>
    <source>
        <strain evidence="3">P1</strain>
    </source>
</reference>
<dbReference type="OrthoDB" id="9813502at2"/>
<evidence type="ECO:0000313" key="3">
    <source>
        <dbReference type="EMBL" id="QEM13468.1"/>
    </source>
</evidence>
<evidence type="ECO:0000259" key="1">
    <source>
        <dbReference type="Pfam" id="PF04233"/>
    </source>
</evidence>
<name>A0A5C1I7E5_9SPHI</name>
<protein>
    <recommendedName>
        <fullName evidence="5">Phage head morphogenesis domain-containing protein</fullName>
    </recommendedName>
</protein>
<sequence>MNKFLSDVHSGKLTADSIQPDYYKNLSAKLVSAVAEGLGGKSFGGDDYRNSLKTYLEHNVYAFSAAKSMVMLEQFNRFLLDENGEIRPFAEFARECDTVDVLYNKTYLQAEYNNAIASAQMAEKWQGLQAFKYLEYRTVGDDRVRPEHAQLDGLILKSTDPIWNRIYPPNAWNCRCTVIPAADTDTPTDRDHAKDLERSADIQPYFKGNVGKEKVIYKAGHPYFKHGRYGKLKELDAEKNYGMPGIDKIYAKGDFPPISYMKDKASGLDWWMQQTGGEVRGSFDVIAADGVTVRFDNAFRNHVLEQNRDDRYRILNKAPDVLKNPDEIWSNMVKGKPSLTYIKYYDKAPVVVHVDADSTVRSSTMVEMQHNGKINTAEMIKIRKGILKFKQ</sequence>
<dbReference type="NCBIfam" id="TIGR01641">
    <property type="entry name" value="phageSPP1_gp7"/>
    <property type="match status" value="1"/>
</dbReference>